<feature type="compositionally biased region" description="Low complexity" evidence="3">
    <location>
        <begin position="477"/>
        <end position="486"/>
    </location>
</feature>
<evidence type="ECO:0000313" key="6">
    <source>
        <dbReference type="Proteomes" id="UP000001861"/>
    </source>
</evidence>
<keyword evidence="6" id="KW-1185">Reference proteome</keyword>
<dbReference type="InterPro" id="IPR035979">
    <property type="entry name" value="RBD_domain_sf"/>
</dbReference>
<dbReference type="eggNOG" id="KOG4660">
    <property type="taxonomic scope" value="Eukaryota"/>
</dbReference>
<evidence type="ECO:0000256" key="3">
    <source>
        <dbReference type="SAM" id="MobiDB-lite"/>
    </source>
</evidence>
<dbReference type="GeneID" id="6006870"/>
<dbReference type="GO" id="GO:0003723">
    <property type="term" value="F:RNA binding"/>
    <property type="evidence" value="ECO:0007669"/>
    <property type="project" value="UniProtKB-UniRule"/>
</dbReference>
<dbReference type="Pfam" id="PF04059">
    <property type="entry name" value="RRM_2"/>
    <property type="match status" value="1"/>
</dbReference>
<dbReference type="PANTHER" id="PTHR23189">
    <property type="entry name" value="RNA RECOGNITION MOTIF-CONTAINING"/>
    <property type="match status" value="1"/>
</dbReference>
<comment type="caution">
    <text evidence="5">The sequence shown here is derived from an EMBL/GenBank/DDBJ whole genome shotgun (WGS) entry which is preliminary data.</text>
</comment>
<evidence type="ECO:0000256" key="2">
    <source>
        <dbReference type="PROSITE-ProRule" id="PRU00176"/>
    </source>
</evidence>
<dbReference type="OrthoDB" id="417481at2759"/>
<protein>
    <recommendedName>
        <fullName evidence="4">RRM domain-containing protein</fullName>
    </recommendedName>
</protein>
<dbReference type="HOGENOM" id="CLU_014016_0_0_1"/>
<organism evidence="5 6">
    <name type="scientific">Coprinopsis cinerea (strain Okayama-7 / 130 / ATCC MYA-4618 / FGSC 9003)</name>
    <name type="common">Inky cap fungus</name>
    <name type="synonym">Hormographiella aspergillata</name>
    <dbReference type="NCBI Taxonomy" id="240176"/>
    <lineage>
        <taxon>Eukaryota</taxon>
        <taxon>Fungi</taxon>
        <taxon>Dikarya</taxon>
        <taxon>Basidiomycota</taxon>
        <taxon>Agaricomycotina</taxon>
        <taxon>Agaricomycetes</taxon>
        <taxon>Agaricomycetidae</taxon>
        <taxon>Agaricales</taxon>
        <taxon>Agaricineae</taxon>
        <taxon>Psathyrellaceae</taxon>
        <taxon>Coprinopsis</taxon>
    </lineage>
</organism>
<dbReference type="Proteomes" id="UP000001861">
    <property type="component" value="Unassembled WGS sequence"/>
</dbReference>
<dbReference type="InParanoid" id="A8N5U8"/>
<dbReference type="SUPFAM" id="SSF54928">
    <property type="entry name" value="RNA-binding domain, RBD"/>
    <property type="match status" value="2"/>
</dbReference>
<dbReference type="InterPro" id="IPR012677">
    <property type="entry name" value="Nucleotide-bd_a/b_plait_sf"/>
</dbReference>
<reference evidence="5 6" key="1">
    <citation type="journal article" date="2010" name="Proc. Natl. Acad. Sci. U.S.A.">
        <title>Insights into evolution of multicellular fungi from the assembled chromosomes of the mushroom Coprinopsis cinerea (Coprinus cinereus).</title>
        <authorList>
            <person name="Stajich J.E."/>
            <person name="Wilke S.K."/>
            <person name="Ahren D."/>
            <person name="Au C.H."/>
            <person name="Birren B.W."/>
            <person name="Borodovsky M."/>
            <person name="Burns C."/>
            <person name="Canback B."/>
            <person name="Casselton L.A."/>
            <person name="Cheng C.K."/>
            <person name="Deng J."/>
            <person name="Dietrich F.S."/>
            <person name="Fargo D.C."/>
            <person name="Farman M.L."/>
            <person name="Gathman A.C."/>
            <person name="Goldberg J."/>
            <person name="Guigo R."/>
            <person name="Hoegger P.J."/>
            <person name="Hooker J.B."/>
            <person name="Huggins A."/>
            <person name="James T.Y."/>
            <person name="Kamada T."/>
            <person name="Kilaru S."/>
            <person name="Kodira C."/>
            <person name="Kues U."/>
            <person name="Kupfer D."/>
            <person name="Kwan H.S."/>
            <person name="Lomsadze A."/>
            <person name="Li W."/>
            <person name="Lilly W.W."/>
            <person name="Ma L.J."/>
            <person name="Mackey A.J."/>
            <person name="Manning G."/>
            <person name="Martin F."/>
            <person name="Muraguchi H."/>
            <person name="Natvig D.O."/>
            <person name="Palmerini H."/>
            <person name="Ramesh M.A."/>
            <person name="Rehmeyer C.J."/>
            <person name="Roe B.A."/>
            <person name="Shenoy N."/>
            <person name="Stanke M."/>
            <person name="Ter-Hovhannisyan V."/>
            <person name="Tunlid A."/>
            <person name="Velagapudi R."/>
            <person name="Vision T.J."/>
            <person name="Zeng Q."/>
            <person name="Zolan M.E."/>
            <person name="Pukkila P.J."/>
        </authorList>
    </citation>
    <scope>NUCLEOTIDE SEQUENCE [LARGE SCALE GENOMIC DNA]</scope>
    <source>
        <strain evidence="6">Okayama-7 / 130 / ATCC MYA-4618 / FGSC 9003</strain>
    </source>
</reference>
<dbReference type="CDD" id="cd12532">
    <property type="entry name" value="RRM3_MEI2_fungi"/>
    <property type="match status" value="1"/>
</dbReference>
<dbReference type="EMBL" id="AACS02000003">
    <property type="protein sequence ID" value="EAU91390.2"/>
    <property type="molecule type" value="Genomic_DNA"/>
</dbReference>
<evidence type="ECO:0000259" key="4">
    <source>
        <dbReference type="PROSITE" id="PS50102"/>
    </source>
</evidence>
<feature type="domain" description="RRM" evidence="4">
    <location>
        <begin position="556"/>
        <end position="640"/>
    </location>
</feature>
<dbReference type="PROSITE" id="PS50102">
    <property type="entry name" value="RRM"/>
    <property type="match status" value="1"/>
</dbReference>
<dbReference type="Gene3D" id="3.30.70.330">
    <property type="match status" value="1"/>
</dbReference>
<name>A8N5U8_COPC7</name>
<dbReference type="InterPro" id="IPR000504">
    <property type="entry name" value="RRM_dom"/>
</dbReference>
<feature type="region of interest" description="Disordered" evidence="3">
    <location>
        <begin position="1"/>
        <end position="78"/>
    </location>
</feature>
<dbReference type="InterPro" id="IPR034862">
    <property type="entry name" value="Fungal_Mei2-like_RRM3"/>
</dbReference>
<evidence type="ECO:0000313" key="5">
    <source>
        <dbReference type="EMBL" id="EAU91390.2"/>
    </source>
</evidence>
<dbReference type="AlphaFoldDB" id="A8N5U8"/>
<feature type="region of interest" description="Disordered" evidence="3">
    <location>
        <begin position="705"/>
        <end position="758"/>
    </location>
</feature>
<feature type="region of interest" description="Disordered" evidence="3">
    <location>
        <begin position="457"/>
        <end position="486"/>
    </location>
</feature>
<dbReference type="KEGG" id="cci:CC1G_01879"/>
<dbReference type="FunCoup" id="A8N5U8">
    <property type="interactions" value="7"/>
</dbReference>
<accession>A8N5U8</accession>
<feature type="compositionally biased region" description="Polar residues" evidence="3">
    <location>
        <begin position="56"/>
        <end position="68"/>
    </location>
</feature>
<sequence>MLRPTSAPHSLPHHTSLPNINHKRHPPNNFTTLPDYSRGRRAKKDRASYITPPLTPSSSINTTGSVESSPDAVDSDFFSDPDTESTRIIVLGNLKAEASKDAVKASVLNALPDALTHHKNLDLVDTRLLSSDGDVFVVFTDIRHARMAFNTFSAMESLGDCSESNLTCQYITPDALTQKLGYSIYSELTDGAFYLTASTVHPQSLPNGSATINVRTLKGLLAAVGDLASFTFIRDELENKKTFHVSFYDVIAADNAYRDLHNQVAFGMKLAVHGRQLAEPVENSPETIYSSRQNGCQFPNPLPCNPYDPHQAPQWENEMKQQVSSCATPDQNCNYCPSRRHIVGQLAYPMPPTPPTLANCGPPIASPPPMMPHIMMSPPPVAQSPVDYAYQQVYNYQWQVEPNMITNRAMAPPHPHSPMLPFTPPQFWVPDESRVIPPPMYAIPHQTENGAAPPGTHYIAHFQSPPASPPTHDVYAPSTHSSTSPTLLTDALSQLSLQSAQPGPAAPPGLTASSIQVVNGLQIYPPGSVSAAAQCENATKNQLNIQKIEEGQDTRTTVMIKNIPNKMSDKDLIAYIAKVVPRRIDFLYLRMDFQNGCNVGYAFVNFITVEDLLKFAKARLGEKWNMFSSEKVLQMSYANYQGKEALVEKFKNSCIMDERESWRPKIFYSYGPNQGLPEPFPAPTHIRRKERSSFNRGALFVPGVHHRHHHNRGGAEHHGESNGRLHGNGSGNGNGTLLASPMSSNSESEGRGGGLFTRKGLKKRQMEVMIGFNLTARSISGFNAWLWVCERIAVNAR</sequence>
<gene>
    <name evidence="5" type="ORF">CC1G_01879</name>
</gene>
<proteinExistence type="predicted"/>
<keyword evidence="1 2" id="KW-0694">RNA-binding</keyword>
<feature type="compositionally biased region" description="Basic and acidic residues" evidence="3">
    <location>
        <begin position="713"/>
        <end position="723"/>
    </location>
</feature>
<dbReference type="InterPro" id="IPR007201">
    <property type="entry name" value="Mei2-like_Rrm_C"/>
</dbReference>
<dbReference type="VEuPathDB" id="FungiDB:CC1G_01879"/>
<evidence type="ECO:0000256" key="1">
    <source>
        <dbReference type="ARBA" id="ARBA00022884"/>
    </source>
</evidence>
<dbReference type="STRING" id="240176.A8N5U8"/>
<dbReference type="RefSeq" id="XP_001830243.2">
    <property type="nucleotide sequence ID" value="XM_001830191.2"/>
</dbReference>